<evidence type="ECO:0000313" key="2">
    <source>
        <dbReference type="EMBL" id="KAF0730341.1"/>
    </source>
</evidence>
<dbReference type="PANTHER" id="PTHR14000">
    <property type="entry name" value="FINGER CCCH DOMAIN PROTEIN, PUTATIVE (DUF3755)-RELATED"/>
    <property type="match status" value="1"/>
</dbReference>
<name>A0A6G0WS86_9STRA</name>
<gene>
    <name evidence="2" type="ORF">Ae201684_012338</name>
</gene>
<evidence type="ECO:0000313" key="3">
    <source>
        <dbReference type="Proteomes" id="UP000481153"/>
    </source>
</evidence>
<reference evidence="2 3" key="1">
    <citation type="submission" date="2019-07" db="EMBL/GenBank/DDBJ databases">
        <title>Genomics analysis of Aphanomyces spp. identifies a new class of oomycete effector associated with host adaptation.</title>
        <authorList>
            <person name="Gaulin E."/>
        </authorList>
    </citation>
    <scope>NUCLEOTIDE SEQUENCE [LARGE SCALE GENOMIC DNA]</scope>
    <source>
        <strain evidence="2 3">ATCC 201684</strain>
    </source>
</reference>
<dbReference type="AlphaFoldDB" id="A0A6G0WS86"/>
<dbReference type="VEuPathDB" id="FungiDB:AeMF1_012531"/>
<protein>
    <recommendedName>
        <fullName evidence="4">Myb-like domain-containing protein</fullName>
    </recommendedName>
</protein>
<accession>A0A6G0WS86</accession>
<evidence type="ECO:0008006" key="4">
    <source>
        <dbReference type="Google" id="ProtNLM"/>
    </source>
</evidence>
<organism evidence="2 3">
    <name type="scientific">Aphanomyces euteiches</name>
    <dbReference type="NCBI Taxonomy" id="100861"/>
    <lineage>
        <taxon>Eukaryota</taxon>
        <taxon>Sar</taxon>
        <taxon>Stramenopiles</taxon>
        <taxon>Oomycota</taxon>
        <taxon>Saprolegniomycetes</taxon>
        <taxon>Saprolegniales</taxon>
        <taxon>Verrucalvaceae</taxon>
        <taxon>Aphanomyces</taxon>
    </lineage>
</organism>
<dbReference type="EMBL" id="VJMJ01000155">
    <property type="protein sequence ID" value="KAF0730341.1"/>
    <property type="molecule type" value="Genomic_DNA"/>
</dbReference>
<feature type="compositionally biased region" description="Low complexity" evidence="1">
    <location>
        <begin position="17"/>
        <end position="29"/>
    </location>
</feature>
<comment type="caution">
    <text evidence="2">The sequence shown here is derived from an EMBL/GenBank/DDBJ whole genome shotgun (WGS) entry which is preliminary data.</text>
</comment>
<sequence length="228" mass="25218">MNHAGLSRDQLEKQYGASSASSQGSAATSRMLPPQQKISRSNVYSTAQAAWSPEELHLLHKGLTEFPSERYDNITRYIKIAATIPDKSIRDVAYKIRSMDKSVVGNNNQLPQQSHMLPAMAQVKRQKVEHNDHGMQPLIPLTIKKETISSEDSIKKSLQDNANVINSIRANLASGELHHNFPLMAHFRDNCSVILKKLSAMCSAVPPMSVQIDTSLLAAECSNNQDNV</sequence>
<dbReference type="Gene3D" id="1.10.10.60">
    <property type="entry name" value="Homeodomain-like"/>
    <property type="match status" value="1"/>
</dbReference>
<evidence type="ECO:0000256" key="1">
    <source>
        <dbReference type="SAM" id="MobiDB-lite"/>
    </source>
</evidence>
<proteinExistence type="predicted"/>
<dbReference type="PANTHER" id="PTHR14000:SF1">
    <property type="entry name" value="HISTONE H2A DEUBIQUITINASE (DUF3755)"/>
    <property type="match status" value="1"/>
</dbReference>
<dbReference type="Proteomes" id="UP000481153">
    <property type="component" value="Unassembled WGS sequence"/>
</dbReference>
<keyword evidence="3" id="KW-1185">Reference proteome</keyword>
<feature type="region of interest" description="Disordered" evidence="1">
    <location>
        <begin position="1"/>
        <end position="39"/>
    </location>
</feature>